<gene>
    <name evidence="1" type="ORF">GJR96_07860</name>
</gene>
<sequence length="289" mass="31836">MSSDTSSKQPPLKARIDVRPTQMKELLEHAGLRPDGRYNSYHPEIRLRISNDQVETIAYNSAKGAITYGVYESEYFDSLSVVNGETINAIVNPYKMQEGLKLLLNQRQGTGKKSPPVFHIEFYDVAPSGYAQSYTAEAGLKQIRECPVAKRAKNSFPTGVTNLFNSNGRLCISDSPAPTVIQTKTDALMRITKAGMKVNHGDSFEIKVENGDFRIDIHDKKGNSVRGVLSSNVQGPDFKNAYGEAFAQVAKSLEDGNVELQSGPGQRLAVIQEGDHYRAHHVIAPVKKP</sequence>
<protein>
    <submittedName>
        <fullName evidence="1">Uncharacterized protein</fullName>
    </submittedName>
</protein>
<accession>A0A6A8GJH9</accession>
<dbReference type="EMBL" id="WKJO01000001">
    <property type="protein sequence ID" value="MRX21870.1"/>
    <property type="molecule type" value="Genomic_DNA"/>
</dbReference>
<organism evidence="1 2">
    <name type="scientific">Haloferax litoreum</name>
    <dbReference type="NCBI Taxonomy" id="2666140"/>
    <lineage>
        <taxon>Archaea</taxon>
        <taxon>Methanobacteriati</taxon>
        <taxon>Methanobacteriota</taxon>
        <taxon>Stenosarchaea group</taxon>
        <taxon>Halobacteria</taxon>
        <taxon>Halobacteriales</taxon>
        <taxon>Haloferacaceae</taxon>
        <taxon>Haloferax</taxon>
    </lineage>
</organism>
<evidence type="ECO:0000313" key="2">
    <source>
        <dbReference type="Proteomes" id="UP000439022"/>
    </source>
</evidence>
<evidence type="ECO:0000313" key="1">
    <source>
        <dbReference type="EMBL" id="MRX21870.1"/>
    </source>
</evidence>
<keyword evidence="2" id="KW-1185">Reference proteome</keyword>
<dbReference type="AlphaFoldDB" id="A0A6A8GJH9"/>
<reference evidence="1 2" key="1">
    <citation type="submission" date="2019-11" db="EMBL/GenBank/DDBJ databases">
        <title>Whole genome sequence of Haloferax sp. MBLA0076.</title>
        <authorList>
            <person name="Seo M.-J."/>
            <person name="Cho E.-S."/>
        </authorList>
    </citation>
    <scope>NUCLEOTIDE SEQUENCE [LARGE SCALE GENOMIC DNA]</scope>
    <source>
        <strain evidence="1 2">MBLA0076</strain>
    </source>
</reference>
<name>A0A6A8GJH9_9EURY</name>
<comment type="caution">
    <text evidence="1">The sequence shown here is derived from an EMBL/GenBank/DDBJ whole genome shotgun (WGS) entry which is preliminary data.</text>
</comment>
<proteinExistence type="predicted"/>
<dbReference type="RefSeq" id="WP_151162432.1">
    <property type="nucleotide sequence ID" value="NZ_WKJO01000001.1"/>
</dbReference>
<dbReference type="Proteomes" id="UP000439022">
    <property type="component" value="Unassembled WGS sequence"/>
</dbReference>